<dbReference type="InterPro" id="IPR011990">
    <property type="entry name" value="TPR-like_helical_dom_sf"/>
</dbReference>
<dbReference type="EMBL" id="ATFE01000003">
    <property type="protein sequence ID" value="EPF29644.1"/>
    <property type="molecule type" value="Genomic_DNA"/>
</dbReference>
<feature type="repeat" description="TPR" evidence="1">
    <location>
        <begin position="71"/>
        <end position="104"/>
    </location>
</feature>
<dbReference type="PROSITE" id="PS50005">
    <property type="entry name" value="TPR"/>
    <property type="match status" value="1"/>
</dbReference>
<evidence type="ECO:0008006" key="6">
    <source>
        <dbReference type="Google" id="ProtNLM"/>
    </source>
</evidence>
<evidence type="ECO:0000313" key="5">
    <source>
        <dbReference type="Proteomes" id="UP000014634"/>
    </source>
</evidence>
<dbReference type="RefSeq" id="WP_016522343.1">
    <property type="nucleotide sequence ID" value="NZ_KE332517.1"/>
</dbReference>
<evidence type="ECO:0000256" key="3">
    <source>
        <dbReference type="SAM" id="Phobius"/>
    </source>
</evidence>
<dbReference type="InterPro" id="IPR019734">
    <property type="entry name" value="TPR_rpt"/>
</dbReference>
<reference evidence="4 5" key="1">
    <citation type="submission" date="2013-04" db="EMBL/GenBank/DDBJ databases">
        <title>The Genome Sequence of Treponema medium ATCC 700293.</title>
        <authorList>
            <consortium name="The Broad Institute Genomics Platform"/>
            <person name="Earl A."/>
            <person name="Ward D."/>
            <person name="Feldgarden M."/>
            <person name="Gevers D."/>
            <person name="Leonetti C."/>
            <person name="Blanton J.M."/>
            <person name="Dewhirst F.E."/>
            <person name="Izard J."/>
            <person name="Walker B."/>
            <person name="Young S."/>
            <person name="Zeng Q."/>
            <person name="Gargeya S."/>
            <person name="Fitzgerald M."/>
            <person name="Haas B."/>
            <person name="Abouelleil A."/>
            <person name="Allen A.W."/>
            <person name="Alvarado L."/>
            <person name="Arachchi H.M."/>
            <person name="Berlin A.M."/>
            <person name="Chapman S.B."/>
            <person name="Gainer-Dewar J."/>
            <person name="Goldberg J."/>
            <person name="Griggs A."/>
            <person name="Gujja S."/>
            <person name="Hansen M."/>
            <person name="Howarth C."/>
            <person name="Imamovic A."/>
            <person name="Ireland A."/>
            <person name="Larimer J."/>
            <person name="McCowan C."/>
            <person name="Murphy C."/>
            <person name="Pearson M."/>
            <person name="Poon T.W."/>
            <person name="Priest M."/>
            <person name="Roberts A."/>
            <person name="Saif S."/>
            <person name="Shea T."/>
            <person name="Sisk P."/>
            <person name="Sykes S."/>
            <person name="Wortman J."/>
            <person name="Nusbaum C."/>
            <person name="Birren B."/>
        </authorList>
    </citation>
    <scope>NUCLEOTIDE SEQUENCE [LARGE SCALE GENOMIC DNA]</scope>
    <source>
        <strain evidence="4 5">ATCC 700293</strain>
    </source>
</reference>
<comment type="caution">
    <text evidence="4">The sequence shown here is derived from an EMBL/GenBank/DDBJ whole genome shotgun (WGS) entry which is preliminary data.</text>
</comment>
<feature type="region of interest" description="Disordered" evidence="2">
    <location>
        <begin position="220"/>
        <end position="317"/>
    </location>
</feature>
<keyword evidence="3" id="KW-0812">Transmembrane</keyword>
<gene>
    <name evidence="4" type="ORF">HMPREF9195_00347</name>
</gene>
<dbReference type="Gene3D" id="1.25.40.10">
    <property type="entry name" value="Tetratricopeptide repeat domain"/>
    <property type="match status" value="1"/>
</dbReference>
<evidence type="ECO:0000256" key="2">
    <source>
        <dbReference type="SAM" id="MobiDB-lite"/>
    </source>
</evidence>
<sequence length="317" mass="35063">MWCFKINKRINESAAQSTAGAAVQRIKAINSAEGVRNIAAQIPKNSILFFLLFFITAAGLFAKGTVDSETAKAYFEIAQAYTEVSKYDKAAEFYLKAAKDPAHKNAAEYNLARVYGLQGDWGKAKNILERQYKDAPGNVLIAKAYSYSLAATGDEARACEMYKKLYDEDSENPEAALNYARILILSKRYDQALSFIEEMKTRFTESTENKAFAELEEKIKKAQEEPEKQEKEDQDKDGKTQEERDKGGTENRPEKGASDSKTKPDAEKTADKVAGTEKDKVSQTKPSADSKKPSSTPAKPEAGTEASDVKVKDGKKT</sequence>
<evidence type="ECO:0000313" key="4">
    <source>
        <dbReference type="EMBL" id="EPF29644.1"/>
    </source>
</evidence>
<feature type="compositionally biased region" description="Basic and acidic residues" evidence="2">
    <location>
        <begin position="307"/>
        <end position="317"/>
    </location>
</feature>
<dbReference type="SUPFAM" id="SSF48452">
    <property type="entry name" value="TPR-like"/>
    <property type="match status" value="1"/>
</dbReference>
<proteinExistence type="predicted"/>
<keyword evidence="3" id="KW-0472">Membrane</keyword>
<keyword evidence="1" id="KW-0802">TPR repeat</keyword>
<evidence type="ECO:0000256" key="1">
    <source>
        <dbReference type="PROSITE-ProRule" id="PRU00339"/>
    </source>
</evidence>
<organism evidence="4 5">
    <name type="scientific">Treponema medium ATCC 700293</name>
    <dbReference type="NCBI Taxonomy" id="1125700"/>
    <lineage>
        <taxon>Bacteria</taxon>
        <taxon>Pseudomonadati</taxon>
        <taxon>Spirochaetota</taxon>
        <taxon>Spirochaetia</taxon>
        <taxon>Spirochaetales</taxon>
        <taxon>Treponemataceae</taxon>
        <taxon>Treponema</taxon>
    </lineage>
</organism>
<accession>A0AA87NVJ4</accession>
<keyword evidence="3" id="KW-1133">Transmembrane helix</keyword>
<dbReference type="Pfam" id="PF14559">
    <property type="entry name" value="TPR_19"/>
    <property type="match status" value="1"/>
</dbReference>
<feature type="transmembrane region" description="Helical" evidence="3">
    <location>
        <begin position="46"/>
        <end position="62"/>
    </location>
</feature>
<dbReference type="Proteomes" id="UP000014634">
    <property type="component" value="Unassembled WGS sequence"/>
</dbReference>
<name>A0AA87NVJ4_TREMD</name>
<protein>
    <recommendedName>
        <fullName evidence="6">Tetratricopeptide repeat protein</fullName>
    </recommendedName>
</protein>
<dbReference type="AlphaFoldDB" id="A0AA87NVJ4"/>
<feature type="compositionally biased region" description="Basic and acidic residues" evidence="2">
    <location>
        <begin position="220"/>
        <end position="292"/>
    </location>
</feature>